<name>A0A8S5VAC4_9CAUD</name>
<reference evidence="1" key="1">
    <citation type="journal article" date="2021" name="Proc. Natl. Acad. Sci. U.S.A.">
        <title>A Catalog of Tens of Thousands of Viruses from Human Metagenomes Reveals Hidden Associations with Chronic Diseases.</title>
        <authorList>
            <person name="Tisza M.J."/>
            <person name="Buck C.B."/>
        </authorList>
    </citation>
    <scope>NUCLEOTIDE SEQUENCE</scope>
    <source>
        <strain evidence="1">Ct6HQ3</strain>
    </source>
</reference>
<sequence length="71" mass="8610">MKKYEELYNEITIKNLKDTIRVQEIIISHQKKIIEDLKYKLNEDTNIKIHKAADRLIDSQKEYIAFLEKFI</sequence>
<protein>
    <submittedName>
        <fullName evidence="1">Uncharacterized protein</fullName>
    </submittedName>
</protein>
<dbReference type="EMBL" id="BK016233">
    <property type="protein sequence ID" value="DAG03646.1"/>
    <property type="molecule type" value="Genomic_DNA"/>
</dbReference>
<evidence type="ECO:0000313" key="1">
    <source>
        <dbReference type="EMBL" id="DAG03646.1"/>
    </source>
</evidence>
<accession>A0A8S5VAC4</accession>
<proteinExistence type="predicted"/>
<organism evidence="1">
    <name type="scientific">Siphoviridae sp. ct6HQ3</name>
    <dbReference type="NCBI Taxonomy" id="2825341"/>
    <lineage>
        <taxon>Viruses</taxon>
        <taxon>Duplodnaviria</taxon>
        <taxon>Heunggongvirae</taxon>
        <taxon>Uroviricota</taxon>
        <taxon>Caudoviricetes</taxon>
    </lineage>
</organism>